<dbReference type="EMBL" id="CAJOBJ010112865">
    <property type="protein sequence ID" value="CAF4639642.1"/>
    <property type="molecule type" value="Genomic_DNA"/>
</dbReference>
<comment type="caution">
    <text evidence="1">The sequence shown here is derived from an EMBL/GenBank/DDBJ whole genome shotgun (WGS) entry which is preliminary data.</text>
</comment>
<dbReference type="InterPro" id="IPR011990">
    <property type="entry name" value="TPR-like_helical_dom_sf"/>
</dbReference>
<feature type="non-terminal residue" evidence="1">
    <location>
        <position position="72"/>
    </location>
</feature>
<organism evidence="1 2">
    <name type="scientific">Rotaria magnacalcarata</name>
    <dbReference type="NCBI Taxonomy" id="392030"/>
    <lineage>
        <taxon>Eukaryota</taxon>
        <taxon>Metazoa</taxon>
        <taxon>Spiralia</taxon>
        <taxon>Gnathifera</taxon>
        <taxon>Rotifera</taxon>
        <taxon>Eurotatoria</taxon>
        <taxon>Bdelloidea</taxon>
        <taxon>Philodinida</taxon>
        <taxon>Philodinidae</taxon>
        <taxon>Rotaria</taxon>
    </lineage>
</organism>
<dbReference type="Proteomes" id="UP000681720">
    <property type="component" value="Unassembled WGS sequence"/>
</dbReference>
<accession>A0A8S2ZMU4</accession>
<reference evidence="1" key="1">
    <citation type="submission" date="2021-02" db="EMBL/GenBank/DDBJ databases">
        <authorList>
            <person name="Nowell W R."/>
        </authorList>
    </citation>
    <scope>NUCLEOTIDE SEQUENCE</scope>
</reference>
<evidence type="ECO:0008006" key="3">
    <source>
        <dbReference type="Google" id="ProtNLM"/>
    </source>
</evidence>
<proteinExistence type="predicted"/>
<dbReference type="AlphaFoldDB" id="A0A8S2ZMU4"/>
<dbReference type="Gene3D" id="1.25.40.10">
    <property type="entry name" value="Tetratricopeptide repeat domain"/>
    <property type="match status" value="1"/>
</dbReference>
<evidence type="ECO:0000313" key="2">
    <source>
        <dbReference type="Proteomes" id="UP000681720"/>
    </source>
</evidence>
<name>A0A8S2ZMU4_9BILA</name>
<protein>
    <recommendedName>
        <fullName evidence="3">Pentatricopeptide repeat-containing protein</fullName>
    </recommendedName>
</protein>
<sequence>MLFNACAKLCNSHAIKIGRDTLNRLPTSFLRHSILVNSAIDMLMKFGDVNRAEVLFEKIKKKDIVTYGAMMQ</sequence>
<gene>
    <name evidence="1" type="ORF">GIL414_LOCUS40563</name>
</gene>
<evidence type="ECO:0000313" key="1">
    <source>
        <dbReference type="EMBL" id="CAF4639642.1"/>
    </source>
</evidence>